<dbReference type="InterPro" id="IPR023408">
    <property type="entry name" value="MscS_beta-dom_sf"/>
</dbReference>
<dbReference type="Pfam" id="PF21082">
    <property type="entry name" value="MS_channel_3rd"/>
    <property type="match status" value="1"/>
</dbReference>
<reference evidence="11 12" key="1">
    <citation type="journal article" date="2019" name="Int. J. Syst. Evol. Microbiol.">
        <title>The Global Catalogue of Microorganisms (GCM) 10K type strain sequencing project: providing services to taxonomists for standard genome sequencing and annotation.</title>
        <authorList>
            <consortium name="The Broad Institute Genomics Platform"/>
            <consortium name="The Broad Institute Genome Sequencing Center for Infectious Disease"/>
            <person name="Wu L."/>
            <person name="Ma J."/>
        </authorList>
    </citation>
    <scope>NUCLEOTIDE SEQUENCE [LARGE SCALE GENOMIC DNA]</scope>
    <source>
        <strain evidence="11 12">CGMCC 1.3240</strain>
    </source>
</reference>
<feature type="transmembrane region" description="Helical" evidence="8">
    <location>
        <begin position="151"/>
        <end position="173"/>
    </location>
</feature>
<evidence type="ECO:0000256" key="5">
    <source>
        <dbReference type="ARBA" id="ARBA00022989"/>
    </source>
</evidence>
<dbReference type="InterPro" id="IPR010920">
    <property type="entry name" value="LSM_dom_sf"/>
</dbReference>
<keyword evidence="5 8" id="KW-1133">Transmembrane helix</keyword>
<dbReference type="Gene3D" id="1.10.287.1260">
    <property type="match status" value="1"/>
</dbReference>
<keyword evidence="4 8" id="KW-0812">Transmembrane</keyword>
<dbReference type="Gene3D" id="3.30.70.100">
    <property type="match status" value="1"/>
</dbReference>
<dbReference type="PANTHER" id="PTHR30221">
    <property type="entry name" value="SMALL-CONDUCTANCE MECHANOSENSITIVE CHANNEL"/>
    <property type="match status" value="1"/>
</dbReference>
<dbReference type="PANTHER" id="PTHR30221:SF20">
    <property type="entry name" value="SMALL-CONDUCTANCE MECHANOSENSITIVE CHANNEL"/>
    <property type="match status" value="1"/>
</dbReference>
<evidence type="ECO:0000256" key="6">
    <source>
        <dbReference type="ARBA" id="ARBA00023136"/>
    </source>
</evidence>
<evidence type="ECO:0000256" key="4">
    <source>
        <dbReference type="ARBA" id="ARBA00022692"/>
    </source>
</evidence>
<comment type="similarity">
    <text evidence="2">Belongs to the MscS (TC 1.A.23) family.</text>
</comment>
<sequence length="385" mass="42551">MCADLATTGGVPVTLRPDPVPEIQQAYLNTPGAQLFATMLLVALVVLSLKSGRRLEARLMDRYGRHIGEVGRIVWLLFVIAAGVYAFSVIWQVTFFLEVIVDAVVIDRWTVIQQLVTVAVVLIAYLLIRFVNRSIDKLQQTSSVTRHQSEVAYHVADVGIALAAGTVILTVWGVDLTNIFIGAGAITAIVGLAARETLAAMLAGFVLLFSRPFRVGDWIQIKDHSGIVKDVTIFNTKIQTFSDEHVLVPNDIITESDLTNLSRNNQLRVEIEVGIDYDTDVNRARRVAVEAVEGLDSIKSSPDPEVVAKRFADSSILLELRVWIGDPTRRREWDARTDAIEAIKEAFDREGITIPYPQRVQSARGEGFPIDGDGPREQPPEVEND</sequence>
<accession>A0ABD5V0I2</accession>
<dbReference type="InterPro" id="IPR011014">
    <property type="entry name" value="MscS_channel_TM-2"/>
</dbReference>
<keyword evidence="3" id="KW-1003">Cell membrane</keyword>
<gene>
    <name evidence="11" type="ORF">ACFQGH_04640</name>
</gene>
<feature type="transmembrane region" description="Helical" evidence="8">
    <location>
        <begin position="111"/>
        <end position="131"/>
    </location>
</feature>
<dbReference type="RefSeq" id="WP_340602986.1">
    <property type="nucleotide sequence ID" value="NZ_JBBMXV010000001.1"/>
</dbReference>
<dbReference type="GO" id="GO:0005886">
    <property type="term" value="C:plasma membrane"/>
    <property type="evidence" value="ECO:0007669"/>
    <property type="project" value="UniProtKB-SubCell"/>
</dbReference>
<keyword evidence="12" id="KW-1185">Reference proteome</keyword>
<proteinExistence type="inferred from homology"/>
<evidence type="ECO:0000256" key="7">
    <source>
        <dbReference type="SAM" id="MobiDB-lite"/>
    </source>
</evidence>
<name>A0ABD5V0I2_9EURY</name>
<protein>
    <submittedName>
        <fullName evidence="11">Mechanosensitive ion channel family protein</fullName>
    </submittedName>
</protein>
<comment type="caution">
    <text evidence="11">The sequence shown here is derived from an EMBL/GenBank/DDBJ whole genome shotgun (WGS) entry which is preliminary data.</text>
</comment>
<dbReference type="InterPro" id="IPR045275">
    <property type="entry name" value="MscS_archaea/bacteria_type"/>
</dbReference>
<evidence type="ECO:0000256" key="2">
    <source>
        <dbReference type="ARBA" id="ARBA00008017"/>
    </source>
</evidence>
<organism evidence="11 12">
    <name type="scientific">Halalkalicoccus tibetensis</name>
    <dbReference type="NCBI Taxonomy" id="175632"/>
    <lineage>
        <taxon>Archaea</taxon>
        <taxon>Methanobacteriati</taxon>
        <taxon>Methanobacteriota</taxon>
        <taxon>Stenosarchaea group</taxon>
        <taxon>Halobacteria</taxon>
        <taxon>Halobacteriales</taxon>
        <taxon>Halococcaceae</taxon>
        <taxon>Halalkalicoccus</taxon>
    </lineage>
</organism>
<feature type="transmembrane region" description="Helical" evidence="8">
    <location>
        <begin position="32"/>
        <end position="49"/>
    </location>
</feature>
<dbReference type="InterPro" id="IPR006685">
    <property type="entry name" value="MscS_channel_2nd"/>
</dbReference>
<feature type="domain" description="Mechanosensitive ion channel MscS C-terminal" evidence="10">
    <location>
        <begin position="269"/>
        <end position="354"/>
    </location>
</feature>
<feature type="transmembrane region" description="Helical" evidence="8">
    <location>
        <begin position="70"/>
        <end position="91"/>
    </location>
</feature>
<evidence type="ECO:0000313" key="12">
    <source>
        <dbReference type="Proteomes" id="UP001596312"/>
    </source>
</evidence>
<dbReference type="InterPro" id="IPR049278">
    <property type="entry name" value="MS_channel_C"/>
</dbReference>
<dbReference type="Proteomes" id="UP001596312">
    <property type="component" value="Unassembled WGS sequence"/>
</dbReference>
<dbReference type="EMBL" id="JBHSXQ010000001">
    <property type="protein sequence ID" value="MFC6904481.1"/>
    <property type="molecule type" value="Genomic_DNA"/>
</dbReference>
<evidence type="ECO:0000259" key="9">
    <source>
        <dbReference type="Pfam" id="PF00924"/>
    </source>
</evidence>
<feature type="region of interest" description="Disordered" evidence="7">
    <location>
        <begin position="355"/>
        <end position="385"/>
    </location>
</feature>
<dbReference type="SUPFAM" id="SSF82689">
    <property type="entry name" value="Mechanosensitive channel protein MscS (YggB), C-terminal domain"/>
    <property type="match status" value="1"/>
</dbReference>
<feature type="transmembrane region" description="Helical" evidence="8">
    <location>
        <begin position="179"/>
        <end position="209"/>
    </location>
</feature>
<dbReference type="AlphaFoldDB" id="A0ABD5V0I2"/>
<evidence type="ECO:0000256" key="1">
    <source>
        <dbReference type="ARBA" id="ARBA00004651"/>
    </source>
</evidence>
<feature type="domain" description="Mechanosensitive ion channel MscS" evidence="9">
    <location>
        <begin position="198"/>
        <end position="263"/>
    </location>
</feature>
<comment type="subcellular location">
    <subcellularLocation>
        <location evidence="1">Cell membrane</location>
        <topology evidence="1">Multi-pass membrane protein</topology>
    </subcellularLocation>
</comment>
<dbReference type="SUPFAM" id="SSF82861">
    <property type="entry name" value="Mechanosensitive channel protein MscS (YggB), transmembrane region"/>
    <property type="match status" value="1"/>
</dbReference>
<keyword evidence="6 8" id="KW-0472">Membrane</keyword>
<dbReference type="SUPFAM" id="SSF50182">
    <property type="entry name" value="Sm-like ribonucleoproteins"/>
    <property type="match status" value="1"/>
</dbReference>
<dbReference type="Pfam" id="PF00924">
    <property type="entry name" value="MS_channel_2nd"/>
    <property type="match status" value="1"/>
</dbReference>
<dbReference type="Gene3D" id="2.30.30.60">
    <property type="match status" value="1"/>
</dbReference>
<evidence type="ECO:0000259" key="10">
    <source>
        <dbReference type="Pfam" id="PF21082"/>
    </source>
</evidence>
<evidence type="ECO:0000256" key="3">
    <source>
        <dbReference type="ARBA" id="ARBA00022475"/>
    </source>
</evidence>
<evidence type="ECO:0000313" key="11">
    <source>
        <dbReference type="EMBL" id="MFC6904481.1"/>
    </source>
</evidence>
<evidence type="ECO:0000256" key="8">
    <source>
        <dbReference type="SAM" id="Phobius"/>
    </source>
</evidence>
<dbReference type="InterPro" id="IPR011066">
    <property type="entry name" value="MscS_channel_C_sf"/>
</dbReference>